<name>A0A2N9ERE1_FAGSY</name>
<organism evidence="9">
    <name type="scientific">Fagus sylvatica</name>
    <name type="common">Beechnut</name>
    <dbReference type="NCBI Taxonomy" id="28930"/>
    <lineage>
        <taxon>Eukaryota</taxon>
        <taxon>Viridiplantae</taxon>
        <taxon>Streptophyta</taxon>
        <taxon>Embryophyta</taxon>
        <taxon>Tracheophyta</taxon>
        <taxon>Spermatophyta</taxon>
        <taxon>Magnoliopsida</taxon>
        <taxon>eudicotyledons</taxon>
        <taxon>Gunneridae</taxon>
        <taxon>Pentapetalae</taxon>
        <taxon>rosids</taxon>
        <taxon>fabids</taxon>
        <taxon>Fagales</taxon>
        <taxon>Fagaceae</taxon>
        <taxon>Fagus</taxon>
    </lineage>
</organism>
<feature type="compositionally biased region" description="Polar residues" evidence="6">
    <location>
        <begin position="1157"/>
        <end position="1175"/>
    </location>
</feature>
<dbReference type="Pfam" id="PF00254">
    <property type="entry name" value="FKBP_C"/>
    <property type="match status" value="1"/>
</dbReference>
<evidence type="ECO:0000256" key="3">
    <source>
        <dbReference type="ARBA" id="ARBA00023110"/>
    </source>
</evidence>
<dbReference type="InterPro" id="IPR001179">
    <property type="entry name" value="PPIase_FKBP_dom"/>
</dbReference>
<keyword evidence="4 5" id="KW-0413">Isomerase</keyword>
<dbReference type="GO" id="GO:0003676">
    <property type="term" value="F:nucleic acid binding"/>
    <property type="evidence" value="ECO:0007669"/>
    <property type="project" value="InterPro"/>
</dbReference>
<sequence length="1626" mass="180523">MLRDSVRCCRASASLRAALPPCACVQCALRVVVAGCCSGRSAAPVICASVRDLVADRGVFLILNFLCYHPFELKPLLSLNLIATFKTLVKLPKMNPLACPSHHRARRTSHPYQNPRNQQTPPPLPPTIPRIHSHPISEQLGTNNAGSYSPHRRCVGQLIVAVPKYVLEASIGSNGATLEGPDTLTPAKYPVRSDHSQSHHRSGHCFTNHDTTDGSSPMLERAKNSYPGTSSGRDENQWDDDQLQETLIEWFSTLKHELLWRHFEIIVAAMRGVGNPNFQRNFAALMRYHHPAIVVLVETRISGQRAATFNTALGFDRVIHSDAVGFSGGIWLLWDSAQVHLDVLTISAQVIYASVQDATGIWSTSASDLKNIVRSYFVNLYITEAAYSIRTPLHHFDCIKLTDVEKSILDMPLSDKEITRAIKSFKPLKAPNLNATLVCLIPKVAKPETVNQFRPIGLCNTLYKTVTKILVFCLKPLLNNLIHAIQASFISGRKASDNVIMVQEIIHSMSTSCSKVGTMALKIDLKKAYDLEWSFIHHTLQFFNFPTSWIELIMSCISSSSFFMLVNGERLETFSPSRGICQGDPLSPYIFILCMEYLACLIHEETTKGHWTGVKTSRGGPSFTHLFFADDLILFAKATKKNCVTINRVLGTFYSASGQKVNLAKSKNFLPHYLDHTQFGFLESELGLKISKFFGKYLGVPIIVDRRDKRAFDFIIEKIRGKLAGWKARTLSLAGRCTLIQSITTAIPTHIMQCTMLPGKICNELDKLNRNFLWGDTLEKKKIHLLKWDTVTRPKVEGGLGIINSRSKVAMEGTNFLPHEILKKAKALAIEFFFSLPHKGDKPPKTTTLIGWQQPPPGFIKLNTDGSILGNPGHASAGGILRDSNGNWIRGFSHKLGIANSLVAELWGLRDGLLLARDLHICKLIIEIDAKSVVDLLKLVNDGITDSHPYSALINDCRSLIQSFEKVTLQHAHRESNFYVDLLAKEGIKLLVPFFIVVSPPQYVATLSLGTATTRSILQCNVGKKSPVFLCTLYPETSESLQLGLEFEEADDVVFSVLGPRSIYLSGYYMRSIQQELGFLYFSFTVMAREPCGEDIADTETEISEESDEDEYDDSFINDDDPEVYPPSPISNDGEEMLDNEKPKNGKASRRRLRKSYQMSDSDNEGCSQQKNIVSGRSGEPVLQSEDEDSFPISSFYKSKTNAKKTTEEVKGKGDNGTGETSDKKTEDDVIESKRKADNVVVGAQEKRKSDLPINSMPSASEVAPENGAKPTRKRKERSKEEKPLKADNANCSNILKEDKTLKDEARINNMEQDLCVKNGQEWQAANDKGIELPDTVSLPSTEVGHEDGDRPKKRRKERAKRGKNHEAENQHSNVVEEDNTLQNDKEAELPENLSLPSTEVGSVLGEKPKKKSKQRARDVKASKADSRNDNVVTEDKADDIFHDLAMTDEQNKNPANDKSFDSNSHVFADENLSAGKKIKKKKNKTQENGKDVNMDRSLLSADKKADDKSSQVSTLSNGLIIEVLEIGKPDSKVAASGKKISINYIGKLKKNGESFDSNVGGAPHKFRLGVGKVLEGWDIGINGMQVGGKRRLTIPPSMGFGSEGHGENIPPDSWLVYDVELVKVY</sequence>
<feature type="region of interest" description="Disordered" evidence="6">
    <location>
        <begin position="1327"/>
        <end position="1437"/>
    </location>
</feature>
<evidence type="ECO:0000259" key="7">
    <source>
        <dbReference type="PROSITE" id="PS50059"/>
    </source>
</evidence>
<dbReference type="Pfam" id="PF17800">
    <property type="entry name" value="NPL"/>
    <property type="match status" value="1"/>
</dbReference>
<dbReference type="EC" id="5.2.1.8" evidence="2 5"/>
<dbReference type="Pfam" id="PF13456">
    <property type="entry name" value="RVT_3"/>
    <property type="match status" value="1"/>
</dbReference>
<dbReference type="InterPro" id="IPR000477">
    <property type="entry name" value="RT_dom"/>
</dbReference>
<dbReference type="PANTHER" id="PTHR43811:SF48">
    <property type="entry name" value="PEPTIDYL-PROLYL CIS-TRANS ISOMERASE FKBP43"/>
    <property type="match status" value="1"/>
</dbReference>
<feature type="compositionally biased region" description="Basic residues" evidence="6">
    <location>
        <begin position="1145"/>
        <end position="1155"/>
    </location>
</feature>
<dbReference type="InterPro" id="IPR044730">
    <property type="entry name" value="RNase_H-like_dom_plant"/>
</dbReference>
<dbReference type="InterPro" id="IPR043502">
    <property type="entry name" value="DNA/RNA_pol_sf"/>
</dbReference>
<feature type="domain" description="PPIase FKBP-type" evidence="7">
    <location>
        <begin position="1538"/>
        <end position="1626"/>
    </location>
</feature>
<feature type="compositionally biased region" description="Basic and acidic residues" evidence="6">
    <location>
        <begin position="1485"/>
        <end position="1495"/>
    </location>
</feature>
<dbReference type="InterPro" id="IPR012337">
    <property type="entry name" value="RNaseH-like_sf"/>
</dbReference>
<feature type="region of interest" description="Disordered" evidence="6">
    <location>
        <begin position="100"/>
        <end position="126"/>
    </location>
</feature>
<dbReference type="Gene3D" id="3.10.50.40">
    <property type="match status" value="1"/>
</dbReference>
<protein>
    <recommendedName>
        <fullName evidence="2 5">peptidylprolyl isomerase</fullName>
        <ecNumber evidence="2 5">5.2.1.8</ecNumber>
    </recommendedName>
</protein>
<dbReference type="PANTHER" id="PTHR43811">
    <property type="entry name" value="FKBP-TYPE PEPTIDYL-PROLYL CIS-TRANS ISOMERASE FKPA"/>
    <property type="match status" value="1"/>
</dbReference>
<dbReference type="SUPFAM" id="SSF56672">
    <property type="entry name" value="DNA/RNA polymerases"/>
    <property type="match status" value="1"/>
</dbReference>
<dbReference type="CDD" id="cd01650">
    <property type="entry name" value="RT_nLTR_like"/>
    <property type="match status" value="1"/>
</dbReference>
<dbReference type="GO" id="GO:0004523">
    <property type="term" value="F:RNA-DNA hybrid ribonuclease activity"/>
    <property type="evidence" value="ECO:0007669"/>
    <property type="project" value="InterPro"/>
</dbReference>
<evidence type="ECO:0000256" key="2">
    <source>
        <dbReference type="ARBA" id="ARBA00013194"/>
    </source>
</evidence>
<evidence type="ECO:0000313" key="9">
    <source>
        <dbReference type="EMBL" id="SPC77144.1"/>
    </source>
</evidence>
<accession>A0A2N9ERE1</accession>
<feature type="compositionally biased region" description="Basic residues" evidence="6">
    <location>
        <begin position="1352"/>
        <end position="1364"/>
    </location>
</feature>
<dbReference type="InterPro" id="IPR036397">
    <property type="entry name" value="RNaseH_sf"/>
</dbReference>
<dbReference type="InterPro" id="IPR046357">
    <property type="entry name" value="PPIase_dom_sf"/>
</dbReference>
<feature type="domain" description="RNase H type-1" evidence="8">
    <location>
        <begin position="856"/>
        <end position="989"/>
    </location>
</feature>
<dbReference type="SUPFAM" id="SSF53098">
    <property type="entry name" value="Ribonuclease H-like"/>
    <property type="match status" value="1"/>
</dbReference>
<dbReference type="CDD" id="cd06222">
    <property type="entry name" value="RNase_H_like"/>
    <property type="match status" value="1"/>
</dbReference>
<comment type="catalytic activity">
    <reaction evidence="1 5">
        <text>[protein]-peptidylproline (omega=180) = [protein]-peptidylproline (omega=0)</text>
        <dbReference type="Rhea" id="RHEA:16237"/>
        <dbReference type="Rhea" id="RHEA-COMP:10747"/>
        <dbReference type="Rhea" id="RHEA-COMP:10748"/>
        <dbReference type="ChEBI" id="CHEBI:83833"/>
        <dbReference type="ChEBI" id="CHEBI:83834"/>
        <dbReference type="EC" id="5.2.1.8"/>
    </reaction>
</comment>
<gene>
    <name evidence="9" type="ORF">FSB_LOCUS5026</name>
</gene>
<dbReference type="Gene3D" id="3.30.420.10">
    <property type="entry name" value="Ribonuclease H-like superfamily/Ribonuclease H"/>
    <property type="match status" value="1"/>
</dbReference>
<feature type="compositionally biased region" description="Basic and acidic residues" evidence="6">
    <location>
        <begin position="1221"/>
        <end position="1238"/>
    </location>
</feature>
<dbReference type="FunFam" id="3.10.50.40:FF:000006">
    <property type="entry name" value="Peptidyl-prolyl cis-trans isomerase"/>
    <property type="match status" value="1"/>
</dbReference>
<dbReference type="PROSITE" id="PS50879">
    <property type="entry name" value="RNASE_H_1"/>
    <property type="match status" value="1"/>
</dbReference>
<feature type="compositionally biased region" description="Basic and acidic residues" evidence="6">
    <location>
        <begin position="1205"/>
        <end position="1214"/>
    </location>
</feature>
<dbReference type="InterPro" id="IPR002156">
    <property type="entry name" value="RNaseH_domain"/>
</dbReference>
<dbReference type="InterPro" id="IPR041232">
    <property type="entry name" value="NPL"/>
</dbReference>
<dbReference type="EMBL" id="OIVN01000255">
    <property type="protein sequence ID" value="SPC77144.1"/>
    <property type="molecule type" value="Genomic_DNA"/>
</dbReference>
<evidence type="ECO:0000256" key="5">
    <source>
        <dbReference type="PROSITE-ProRule" id="PRU00277"/>
    </source>
</evidence>
<feature type="compositionally biased region" description="Basic and acidic residues" evidence="6">
    <location>
        <begin position="1416"/>
        <end position="1437"/>
    </location>
</feature>
<feature type="region of interest" description="Disordered" evidence="6">
    <location>
        <begin position="1100"/>
        <end position="1292"/>
    </location>
</feature>
<keyword evidence="3 5" id="KW-0697">Rotamase</keyword>
<feature type="region of interest" description="Disordered" evidence="6">
    <location>
        <begin position="191"/>
        <end position="237"/>
    </location>
</feature>
<feature type="region of interest" description="Disordered" evidence="6">
    <location>
        <begin position="1472"/>
        <end position="1510"/>
    </location>
</feature>
<evidence type="ECO:0000256" key="4">
    <source>
        <dbReference type="ARBA" id="ARBA00023235"/>
    </source>
</evidence>
<evidence type="ECO:0000256" key="1">
    <source>
        <dbReference type="ARBA" id="ARBA00000971"/>
    </source>
</evidence>
<evidence type="ECO:0000256" key="6">
    <source>
        <dbReference type="SAM" id="MobiDB-lite"/>
    </source>
</evidence>
<evidence type="ECO:0000259" key="8">
    <source>
        <dbReference type="PROSITE" id="PS50879"/>
    </source>
</evidence>
<dbReference type="SUPFAM" id="SSF54534">
    <property type="entry name" value="FKBP-like"/>
    <property type="match status" value="1"/>
</dbReference>
<dbReference type="PROSITE" id="PS50059">
    <property type="entry name" value="FKBP_PPIASE"/>
    <property type="match status" value="1"/>
</dbReference>
<feature type="compositionally biased region" description="Acidic residues" evidence="6">
    <location>
        <begin position="1100"/>
        <end position="1123"/>
    </location>
</feature>
<dbReference type="Pfam" id="PF00078">
    <property type="entry name" value="RVT_1"/>
    <property type="match status" value="1"/>
</dbReference>
<dbReference type="GO" id="GO:0003755">
    <property type="term" value="F:peptidyl-prolyl cis-trans isomerase activity"/>
    <property type="evidence" value="ECO:0007669"/>
    <property type="project" value="UniProtKB-KW"/>
</dbReference>
<proteinExistence type="predicted"/>
<reference evidence="9" key="1">
    <citation type="submission" date="2018-02" db="EMBL/GenBank/DDBJ databases">
        <authorList>
            <person name="Cohen D.B."/>
            <person name="Kent A.D."/>
        </authorList>
    </citation>
    <scope>NUCLEOTIDE SEQUENCE</scope>
</reference>
<dbReference type="Gene3D" id="2.60.120.340">
    <property type="entry name" value="Nucleoplasmin core domain"/>
    <property type="match status" value="1"/>
</dbReference>